<evidence type="ECO:0000313" key="2">
    <source>
        <dbReference type="Proteomes" id="UP000346198"/>
    </source>
</evidence>
<evidence type="ECO:0008006" key="3">
    <source>
        <dbReference type="Google" id="ProtNLM"/>
    </source>
</evidence>
<dbReference type="PANTHER" id="PTHR36455:SF1">
    <property type="entry name" value="BLR8292 PROTEIN"/>
    <property type="match status" value="1"/>
</dbReference>
<evidence type="ECO:0000313" key="1">
    <source>
        <dbReference type="EMBL" id="VGO23163.1"/>
    </source>
</evidence>
<sequence length="102" mass="11391">MFHMNQNLKVVLAVEPVDLRKSFNGLYAVARNELGDIPEDGALFVFSNRSRNRIKVLCFDGTGCWVSVKRLEQGTFSWPKAVAKSKMSLKPESAALCSARGW</sequence>
<proteinExistence type="predicted"/>
<dbReference type="AlphaFoldDB" id="A0A6C2UT71"/>
<gene>
    <name evidence="1" type="ORF">SCARR_05268</name>
</gene>
<protein>
    <recommendedName>
        <fullName evidence="3">Transposase</fullName>
    </recommendedName>
</protein>
<organism evidence="1 2">
    <name type="scientific">Pontiella sulfatireligans</name>
    <dbReference type="NCBI Taxonomy" id="2750658"/>
    <lineage>
        <taxon>Bacteria</taxon>
        <taxon>Pseudomonadati</taxon>
        <taxon>Kiritimatiellota</taxon>
        <taxon>Kiritimatiellia</taxon>
        <taxon>Kiritimatiellales</taxon>
        <taxon>Pontiellaceae</taxon>
        <taxon>Pontiella</taxon>
    </lineage>
</organism>
<accession>A0A6C2UT71</accession>
<dbReference type="EMBL" id="CAAHFH010000003">
    <property type="protein sequence ID" value="VGO23163.1"/>
    <property type="molecule type" value="Genomic_DNA"/>
</dbReference>
<dbReference type="PANTHER" id="PTHR36455">
    <property type="match status" value="1"/>
</dbReference>
<keyword evidence="2" id="KW-1185">Reference proteome</keyword>
<dbReference type="NCBIfam" id="NF033819">
    <property type="entry name" value="IS66_TnpB"/>
    <property type="match status" value="1"/>
</dbReference>
<dbReference type="InterPro" id="IPR008878">
    <property type="entry name" value="Transposase_IS66_Orf2"/>
</dbReference>
<name>A0A6C2UT71_9BACT</name>
<dbReference type="Pfam" id="PF05717">
    <property type="entry name" value="TnpB_IS66"/>
    <property type="match status" value="1"/>
</dbReference>
<dbReference type="Proteomes" id="UP000346198">
    <property type="component" value="Unassembled WGS sequence"/>
</dbReference>
<reference evidence="1 2" key="1">
    <citation type="submission" date="2019-04" db="EMBL/GenBank/DDBJ databases">
        <authorList>
            <person name="Van Vliet M D."/>
        </authorList>
    </citation>
    <scope>NUCLEOTIDE SEQUENCE [LARGE SCALE GENOMIC DNA]</scope>
    <source>
        <strain evidence="1 2">F21</strain>
    </source>
</reference>